<sequence length="238" mass="24306">MVARGVRRRRHPRPLAPLLLLVLLSSCAAVAAATALSDKEAGEELDPAALLLPEGGELAGPALGGAALGGALGGALGAGEAVPLPVFLEEPTDAFVVKNKPATLTCRAAHALQVFFRCNGARRPHATAAGGAGGAAGGGASEGAGEGGGAAGSPSLQQDFVDPQTGVRNVEAAINITRNDVEEYFGKDDFKCECVAWSSRGQIRSQPATVDVACEYPHWSTFLRGQQEAAELGTEYYG</sequence>
<keyword evidence="11" id="KW-1185">Reference proteome</keyword>
<dbReference type="AlphaFoldDB" id="A0AAN9V6C5"/>
<protein>
    <recommendedName>
        <fullName evidence="9">Netrin receptor UNC5A-D-like N-terminal domain-containing protein</fullName>
    </recommendedName>
</protein>
<gene>
    <name evidence="10" type="ORF">R5R35_010232</name>
</gene>
<feature type="signal peptide" evidence="8">
    <location>
        <begin position="1"/>
        <end position="32"/>
    </location>
</feature>
<evidence type="ECO:0000313" key="10">
    <source>
        <dbReference type="EMBL" id="KAK7789327.1"/>
    </source>
</evidence>
<dbReference type="EMBL" id="JAZDUA010000783">
    <property type="protein sequence ID" value="KAK7789327.1"/>
    <property type="molecule type" value="Genomic_DNA"/>
</dbReference>
<keyword evidence="2" id="KW-0472">Membrane</keyword>
<keyword evidence="8" id="KW-0732">Signal</keyword>
<evidence type="ECO:0000256" key="2">
    <source>
        <dbReference type="ARBA" id="ARBA00023136"/>
    </source>
</evidence>
<dbReference type="InterPro" id="IPR013783">
    <property type="entry name" value="Ig-like_fold"/>
</dbReference>
<evidence type="ECO:0000256" key="6">
    <source>
        <dbReference type="ARBA" id="ARBA00023319"/>
    </source>
</evidence>
<evidence type="ECO:0000313" key="11">
    <source>
        <dbReference type="Proteomes" id="UP001378592"/>
    </source>
</evidence>
<keyword evidence="5" id="KW-0325">Glycoprotein</keyword>
<dbReference type="Proteomes" id="UP001378592">
    <property type="component" value="Unassembled WGS sequence"/>
</dbReference>
<feature type="region of interest" description="Disordered" evidence="7">
    <location>
        <begin position="127"/>
        <end position="156"/>
    </location>
</feature>
<reference evidence="10 11" key="1">
    <citation type="submission" date="2024-03" db="EMBL/GenBank/DDBJ databases">
        <title>The genome assembly and annotation of the cricket Gryllus longicercus Weissman &amp; Gray.</title>
        <authorList>
            <person name="Szrajer S."/>
            <person name="Gray D."/>
            <person name="Ylla G."/>
        </authorList>
    </citation>
    <scope>NUCLEOTIDE SEQUENCE [LARGE SCALE GENOMIC DNA]</scope>
    <source>
        <strain evidence="10">DAG 2021-001</strain>
        <tissue evidence="10">Whole body minus gut</tissue>
    </source>
</reference>
<accession>A0AAN9V6C5</accession>
<evidence type="ECO:0000256" key="7">
    <source>
        <dbReference type="SAM" id="MobiDB-lite"/>
    </source>
</evidence>
<evidence type="ECO:0000256" key="3">
    <source>
        <dbReference type="ARBA" id="ARBA00023157"/>
    </source>
</evidence>
<keyword evidence="3" id="KW-1015">Disulfide bond</keyword>
<evidence type="ECO:0000256" key="5">
    <source>
        <dbReference type="ARBA" id="ARBA00023180"/>
    </source>
</evidence>
<dbReference type="Pfam" id="PF25609">
    <property type="entry name" value="Unc5_NetrinR_N"/>
    <property type="match status" value="2"/>
</dbReference>
<dbReference type="PROSITE" id="PS51257">
    <property type="entry name" value="PROKAR_LIPOPROTEIN"/>
    <property type="match status" value="1"/>
</dbReference>
<comment type="subcellular location">
    <subcellularLocation>
        <location evidence="1">Membrane</location>
        <topology evidence="1">Single-pass type I membrane protein</topology>
    </subcellularLocation>
</comment>
<feature type="domain" description="Netrin receptor UNC5A-D-like N-terminal" evidence="9">
    <location>
        <begin position="82"/>
        <end position="122"/>
    </location>
</feature>
<evidence type="ECO:0000256" key="4">
    <source>
        <dbReference type="ARBA" id="ARBA00023170"/>
    </source>
</evidence>
<feature type="domain" description="Netrin receptor UNC5A-D-like N-terminal" evidence="9">
    <location>
        <begin position="155"/>
        <end position="210"/>
    </location>
</feature>
<keyword evidence="4" id="KW-0675">Receptor</keyword>
<feature type="compositionally biased region" description="Gly residues" evidence="7">
    <location>
        <begin position="130"/>
        <end position="151"/>
    </location>
</feature>
<proteinExistence type="predicted"/>
<evidence type="ECO:0000256" key="8">
    <source>
        <dbReference type="SAM" id="SignalP"/>
    </source>
</evidence>
<evidence type="ECO:0000256" key="1">
    <source>
        <dbReference type="ARBA" id="ARBA00004479"/>
    </source>
</evidence>
<organism evidence="10 11">
    <name type="scientific">Gryllus longicercus</name>
    <dbReference type="NCBI Taxonomy" id="2509291"/>
    <lineage>
        <taxon>Eukaryota</taxon>
        <taxon>Metazoa</taxon>
        <taxon>Ecdysozoa</taxon>
        <taxon>Arthropoda</taxon>
        <taxon>Hexapoda</taxon>
        <taxon>Insecta</taxon>
        <taxon>Pterygota</taxon>
        <taxon>Neoptera</taxon>
        <taxon>Polyneoptera</taxon>
        <taxon>Orthoptera</taxon>
        <taxon>Ensifera</taxon>
        <taxon>Gryllidea</taxon>
        <taxon>Grylloidea</taxon>
        <taxon>Gryllidae</taxon>
        <taxon>Gryllinae</taxon>
        <taxon>Gryllus</taxon>
    </lineage>
</organism>
<keyword evidence="6" id="KW-0393">Immunoglobulin domain</keyword>
<dbReference type="Gene3D" id="2.60.40.10">
    <property type="entry name" value="Immunoglobulins"/>
    <property type="match status" value="2"/>
</dbReference>
<comment type="caution">
    <text evidence="10">The sequence shown here is derived from an EMBL/GenBank/DDBJ whole genome shotgun (WGS) entry which is preliminary data.</text>
</comment>
<evidence type="ECO:0000259" key="9">
    <source>
        <dbReference type="Pfam" id="PF25609"/>
    </source>
</evidence>
<dbReference type="InterPro" id="IPR057755">
    <property type="entry name" value="UNC5A-D-like_N"/>
</dbReference>
<name>A0AAN9V6C5_9ORTH</name>
<feature type="chain" id="PRO_5042841732" description="Netrin receptor UNC5A-D-like N-terminal domain-containing protein" evidence="8">
    <location>
        <begin position="33"/>
        <end position="238"/>
    </location>
</feature>